<dbReference type="Proteomes" id="UP000481876">
    <property type="component" value="Unassembled WGS sequence"/>
</dbReference>
<dbReference type="RefSeq" id="WP_151663802.1">
    <property type="nucleotide sequence ID" value="NZ_CP103345.1"/>
</dbReference>
<dbReference type="AlphaFoldDB" id="A0A6L3Z3Z9"/>
<organism evidence="1 2">
    <name type="scientific">Brucella anthropi</name>
    <name type="common">Ochrobactrum anthropi</name>
    <dbReference type="NCBI Taxonomy" id="529"/>
    <lineage>
        <taxon>Bacteria</taxon>
        <taxon>Pseudomonadati</taxon>
        <taxon>Pseudomonadota</taxon>
        <taxon>Alphaproteobacteria</taxon>
        <taxon>Hyphomicrobiales</taxon>
        <taxon>Brucellaceae</taxon>
        <taxon>Brucella/Ochrobactrum group</taxon>
        <taxon>Brucella</taxon>
    </lineage>
</organism>
<protein>
    <submittedName>
        <fullName evidence="1">Uncharacterized protein</fullName>
    </submittedName>
</protein>
<evidence type="ECO:0000313" key="1">
    <source>
        <dbReference type="EMBL" id="KAB2767624.1"/>
    </source>
</evidence>
<evidence type="ECO:0000313" key="2">
    <source>
        <dbReference type="Proteomes" id="UP000481876"/>
    </source>
</evidence>
<reference evidence="1 2" key="1">
    <citation type="submission" date="2019-09" db="EMBL/GenBank/DDBJ databases">
        <title>Taxonomic organization of the family Brucellaceae based on a phylogenomic approach.</title>
        <authorList>
            <person name="Leclercq S."/>
            <person name="Cloeckaert A."/>
            <person name="Zygmunt M.S."/>
        </authorList>
    </citation>
    <scope>NUCLEOTIDE SEQUENCE [LARGE SCALE GENOMIC DNA]</scope>
    <source>
        <strain evidence="1 2">LMG 3313</strain>
    </source>
</reference>
<comment type="caution">
    <text evidence="1">The sequence shown here is derived from an EMBL/GenBank/DDBJ whole genome shotgun (WGS) entry which is preliminary data.</text>
</comment>
<sequence>MAQPNAELSGIRSERVGGYIKNKARINFNDRGQMLSLNERRELAWKLVKSGIGSQDDQARATGLTVSTIANYRRLWKVIVRNHRHEVAHAMTAKQAYVFAHESGIGKFR</sequence>
<dbReference type="EMBL" id="WBWS01000014">
    <property type="protein sequence ID" value="KAB2767624.1"/>
    <property type="molecule type" value="Genomic_DNA"/>
</dbReference>
<name>A0A6L3Z3Z9_BRUAN</name>
<gene>
    <name evidence="1" type="ORF">F9L04_14975</name>
</gene>
<accession>A0A6L3Z3Z9</accession>
<proteinExistence type="predicted"/>